<sequence>MDQHQAERVQPDERIRGHLVNAVVWYFYVSFANIYRSSQQKINKNAAQFITLAGLLSRRMSTL</sequence>
<keyword evidence="1" id="KW-0472">Membrane</keyword>
<accession>A0A7D9N8P4</accession>
<name>A0A7D9N8P4_LACJH</name>
<keyword evidence="1" id="KW-0812">Transmembrane</keyword>
<evidence type="ECO:0000313" key="3">
    <source>
        <dbReference type="Proteomes" id="UP000018522"/>
    </source>
</evidence>
<proteinExistence type="predicted"/>
<protein>
    <submittedName>
        <fullName evidence="2">Uncharacterized protein</fullName>
    </submittedName>
</protein>
<dbReference type="AlphaFoldDB" id="A0A7D9N8P4"/>
<evidence type="ECO:0000256" key="1">
    <source>
        <dbReference type="SAM" id="Phobius"/>
    </source>
</evidence>
<dbReference type="Proteomes" id="UP000018522">
    <property type="component" value="Chromosome"/>
</dbReference>
<gene>
    <name evidence="2" type="ORF">T285_01320</name>
</gene>
<evidence type="ECO:0000313" key="2">
    <source>
        <dbReference type="EMBL" id="AHA98123.1"/>
    </source>
</evidence>
<keyword evidence="1" id="KW-1133">Transmembrane helix</keyword>
<feature type="transmembrane region" description="Helical" evidence="1">
    <location>
        <begin position="15"/>
        <end position="35"/>
    </location>
</feature>
<organism evidence="2 3">
    <name type="scientific">Lactobacillus johnsonii N6.2</name>
    <dbReference type="NCBI Taxonomy" id="1408186"/>
    <lineage>
        <taxon>Bacteria</taxon>
        <taxon>Bacillati</taxon>
        <taxon>Bacillota</taxon>
        <taxon>Bacilli</taxon>
        <taxon>Lactobacillales</taxon>
        <taxon>Lactobacillaceae</taxon>
        <taxon>Lactobacillus</taxon>
    </lineage>
</organism>
<dbReference type="KEGG" id="ljn:T285_01320"/>
<reference evidence="2 3" key="1">
    <citation type="journal article" date="2014" name="Genome Announc.">
        <title>Complete Genome Sequences of Lactobacillus johnsonii Strain N6.2 and Lactobacillus reuteri Strain TD1.</title>
        <authorList>
            <person name="Leonard M.T."/>
            <person name="Valladares R.B."/>
            <person name="Ardissone A."/>
            <person name="Gonzalez C.F."/>
            <person name="Lorca G.L."/>
            <person name="Triplett E.W."/>
        </authorList>
    </citation>
    <scope>NUCLEOTIDE SEQUENCE [LARGE SCALE GENOMIC DNA]</scope>
    <source>
        <strain evidence="2 3">N6.2</strain>
    </source>
</reference>
<dbReference type="EMBL" id="CP006811">
    <property type="protein sequence ID" value="AHA98123.1"/>
    <property type="molecule type" value="Genomic_DNA"/>
</dbReference>